<dbReference type="EMBL" id="CP019964">
    <property type="protein sequence ID" value="ASI13888.1"/>
    <property type="molecule type" value="Genomic_DNA"/>
</dbReference>
<dbReference type="AlphaFoldDB" id="A0A218NN31"/>
<feature type="transmembrane region" description="Helical" evidence="5">
    <location>
        <begin position="407"/>
        <end position="424"/>
    </location>
</feature>
<feature type="transmembrane region" description="Helical" evidence="5">
    <location>
        <begin position="15"/>
        <end position="35"/>
    </location>
</feature>
<dbReference type="RefSeq" id="WP_088820163.1">
    <property type="nucleotide sequence ID" value="NZ_CP019964.1"/>
</dbReference>
<evidence type="ECO:0000256" key="5">
    <source>
        <dbReference type="SAM" id="Phobius"/>
    </source>
</evidence>
<evidence type="ECO:0000256" key="4">
    <source>
        <dbReference type="ARBA" id="ARBA00023136"/>
    </source>
</evidence>
<dbReference type="KEGG" id="marh:Mia14_0582"/>
<reference evidence="7 8" key="1">
    <citation type="journal article" date="2017" name="Nat. Commun.">
        <title>'ARMAN' archaea depend on association with euryarchaeal host in culture and in situ.</title>
        <authorList>
            <person name="Golyshina O."/>
            <person name="Toshchakov S."/>
            <person name="Makarova K."/>
            <person name="Gavrilov S."/>
            <person name="Korzhenkov A."/>
            <person name="La Cono V."/>
            <person name="Arcadi E."/>
            <person name="Nechitaylo T."/>
            <person name="Ferrer M."/>
            <person name="Kublanov I."/>
            <person name="Wolf Y."/>
            <person name="Yakimov M."/>
            <person name="Golyshin P."/>
            <person name="Slesarev A."/>
            <person name="Kozyavkin S."/>
        </authorList>
    </citation>
    <scope>NUCLEOTIDE SEQUENCE [LARGE SCALE GENOMIC DNA]</scope>
    <source>
        <strain evidence="7 8">Mia14</strain>
    </source>
</reference>
<evidence type="ECO:0000313" key="8">
    <source>
        <dbReference type="Proteomes" id="UP000197679"/>
    </source>
</evidence>
<keyword evidence="3 5" id="KW-1133">Transmembrane helix</keyword>
<evidence type="ECO:0000256" key="2">
    <source>
        <dbReference type="ARBA" id="ARBA00022692"/>
    </source>
</evidence>
<proteinExistence type="predicted"/>
<protein>
    <submittedName>
        <fullName evidence="7">CAT family APC superfamily transporter</fullName>
    </submittedName>
</protein>
<dbReference type="Gene3D" id="1.20.1740.10">
    <property type="entry name" value="Amino acid/polyamine transporter I"/>
    <property type="match status" value="1"/>
</dbReference>
<feature type="transmembrane region" description="Helical" evidence="5">
    <location>
        <begin position="265"/>
        <end position="289"/>
    </location>
</feature>
<keyword evidence="2 5" id="KW-0812">Transmembrane</keyword>
<dbReference type="OrthoDB" id="43026at2157"/>
<dbReference type="GeneID" id="33314137"/>
<comment type="subcellular location">
    <subcellularLocation>
        <location evidence="1">Membrane</location>
        <topology evidence="1">Multi-pass membrane protein</topology>
    </subcellularLocation>
</comment>
<feature type="transmembrane region" description="Helical" evidence="5">
    <location>
        <begin position="41"/>
        <end position="60"/>
    </location>
</feature>
<evidence type="ECO:0000256" key="1">
    <source>
        <dbReference type="ARBA" id="ARBA00004141"/>
    </source>
</evidence>
<keyword evidence="8" id="KW-1185">Reference proteome</keyword>
<evidence type="ECO:0000313" key="7">
    <source>
        <dbReference type="EMBL" id="ASI13888.1"/>
    </source>
</evidence>
<feature type="transmembrane region" description="Helical" evidence="5">
    <location>
        <begin position="151"/>
        <end position="172"/>
    </location>
</feature>
<dbReference type="PIRSF" id="PIRSF006060">
    <property type="entry name" value="AA_transporter"/>
    <property type="match status" value="1"/>
</dbReference>
<keyword evidence="4 5" id="KW-0472">Membrane</keyword>
<dbReference type="InterPro" id="IPR004841">
    <property type="entry name" value="AA-permease/SLC12A_dom"/>
</dbReference>
<accession>A0A218NN31</accession>
<evidence type="ECO:0000256" key="3">
    <source>
        <dbReference type="ARBA" id="ARBA00022989"/>
    </source>
</evidence>
<sequence>MEYTLNKVLGLRDAVIINLGAIIGAGIFVIIGLAIGRSGPAIILSILLSAFIAILTGLSFSEIARHTSKEGGVYEYGKEAFTPAAGFVGGLMWTFSNMIAISAVALSLGQYVDSFLSIKTPAMFFAIPAIVIFALLNIFGIKNSAKTLTALVALNIIILVLFIMFGLTHFAISNFTNFAPNGFNGILAGSALIFFAFTGFSRVTTIGDEVKDSEKTIPKAIVASILISAVIYIAIAVVAVGLLPYQDIASSAAPLSAAIAVLHNPIIDLIIAFGGITATAGVVLTGILGTSRVLFAMGRDNELPGQIAKIDRYSTPQVAIVLSAIIAIVFIYFVSFSTIVEASNAAVLIAYAIINVSALVLWNRLRKEEIKTNKLIRRSYFFIIPILSVITIAVTIAYLGYIALESSFVIFVAFSLIYLVKYGISKSGHGVSANEHVPYVSMVRLFGKSRSEFSKLVNSGRYKP</sequence>
<feature type="transmembrane region" description="Helical" evidence="5">
    <location>
        <begin position="221"/>
        <end position="245"/>
    </location>
</feature>
<dbReference type="PANTHER" id="PTHR42770:SF7">
    <property type="entry name" value="MEMBRANE PROTEIN"/>
    <property type="match status" value="1"/>
</dbReference>
<dbReference type="GO" id="GO:0055085">
    <property type="term" value="P:transmembrane transport"/>
    <property type="evidence" value="ECO:0007669"/>
    <property type="project" value="InterPro"/>
</dbReference>
<feature type="transmembrane region" description="Helical" evidence="5">
    <location>
        <begin position="178"/>
        <end position="200"/>
    </location>
</feature>
<feature type="transmembrane region" description="Helical" evidence="5">
    <location>
        <begin position="345"/>
        <end position="362"/>
    </location>
</feature>
<feature type="domain" description="Amino acid permease/ SLC12A" evidence="6">
    <location>
        <begin position="14"/>
        <end position="408"/>
    </location>
</feature>
<dbReference type="Proteomes" id="UP000197679">
    <property type="component" value="Chromosome"/>
</dbReference>
<feature type="transmembrane region" description="Helical" evidence="5">
    <location>
        <begin position="120"/>
        <end position="139"/>
    </location>
</feature>
<dbReference type="Pfam" id="PF00324">
    <property type="entry name" value="AA_permease"/>
    <property type="match status" value="1"/>
</dbReference>
<evidence type="ECO:0000259" key="6">
    <source>
        <dbReference type="Pfam" id="PF00324"/>
    </source>
</evidence>
<dbReference type="PANTHER" id="PTHR42770">
    <property type="entry name" value="AMINO ACID TRANSPORTER-RELATED"/>
    <property type="match status" value="1"/>
</dbReference>
<name>A0A218NN31_9ARCH</name>
<feature type="transmembrane region" description="Helical" evidence="5">
    <location>
        <begin position="81"/>
        <end position="108"/>
    </location>
</feature>
<dbReference type="InterPro" id="IPR050367">
    <property type="entry name" value="APC_superfamily"/>
</dbReference>
<organism evidence="7 8">
    <name type="scientific">Candidatus Mancarchaeum acidiphilum</name>
    <dbReference type="NCBI Taxonomy" id="1920749"/>
    <lineage>
        <taxon>Archaea</taxon>
        <taxon>Candidatus Micrarchaeota</taxon>
        <taxon>Candidatus Mancarchaeum</taxon>
    </lineage>
</organism>
<gene>
    <name evidence="7" type="ORF">Mia14_0582</name>
</gene>
<dbReference type="GO" id="GO:0016020">
    <property type="term" value="C:membrane"/>
    <property type="evidence" value="ECO:0007669"/>
    <property type="project" value="UniProtKB-SubCell"/>
</dbReference>
<feature type="transmembrane region" description="Helical" evidence="5">
    <location>
        <begin position="382"/>
        <end position="401"/>
    </location>
</feature>
<feature type="transmembrane region" description="Helical" evidence="5">
    <location>
        <begin position="318"/>
        <end position="339"/>
    </location>
</feature>